<keyword evidence="4" id="KW-0843">Virulence</keyword>
<evidence type="ECO:0000256" key="2">
    <source>
        <dbReference type="ARBA" id="ARBA00009520"/>
    </source>
</evidence>
<evidence type="ECO:0000313" key="7">
    <source>
        <dbReference type="Proteomes" id="UP001162060"/>
    </source>
</evidence>
<dbReference type="Pfam" id="PF05630">
    <property type="entry name" value="NPP1"/>
    <property type="match status" value="2"/>
</dbReference>
<evidence type="ECO:0000256" key="5">
    <source>
        <dbReference type="SAM" id="SignalP"/>
    </source>
</evidence>
<evidence type="ECO:0000313" key="6">
    <source>
        <dbReference type="EMBL" id="CAK7923535.1"/>
    </source>
</evidence>
<dbReference type="AlphaFoldDB" id="A0AAV1TQS6"/>
<feature type="signal peptide" evidence="5">
    <location>
        <begin position="1"/>
        <end position="19"/>
    </location>
</feature>
<proteinExistence type="inferred from homology"/>
<evidence type="ECO:0000256" key="3">
    <source>
        <dbReference type="ARBA" id="ARBA00022525"/>
    </source>
</evidence>
<reference evidence="6" key="1">
    <citation type="submission" date="2024-01" db="EMBL/GenBank/DDBJ databases">
        <authorList>
            <person name="Webb A."/>
        </authorList>
    </citation>
    <scope>NUCLEOTIDE SEQUENCE</scope>
    <source>
        <strain evidence="6">Pm1</strain>
    </source>
</reference>
<evidence type="ECO:0000256" key="4">
    <source>
        <dbReference type="ARBA" id="ARBA00023026"/>
    </source>
</evidence>
<accession>A0AAV1TQS6</accession>
<dbReference type="PANTHER" id="PTHR33657">
    <property type="entry name" value="DOMAIN PROTEIN, PUTATIVE (AFU_ORTHOLOGUE AFUA_5G00600)-RELATED"/>
    <property type="match status" value="1"/>
</dbReference>
<dbReference type="Proteomes" id="UP001162060">
    <property type="component" value="Unassembled WGS sequence"/>
</dbReference>
<keyword evidence="3" id="KW-0964">Secreted</keyword>
<dbReference type="EMBL" id="CAKLBY020000069">
    <property type="protein sequence ID" value="CAK7923535.1"/>
    <property type="molecule type" value="Genomic_DNA"/>
</dbReference>
<name>A0AAV1TQS6_9STRA</name>
<organism evidence="6 7">
    <name type="scientific">Peronospora matthiolae</name>
    <dbReference type="NCBI Taxonomy" id="2874970"/>
    <lineage>
        <taxon>Eukaryota</taxon>
        <taxon>Sar</taxon>
        <taxon>Stramenopiles</taxon>
        <taxon>Oomycota</taxon>
        <taxon>Peronosporomycetes</taxon>
        <taxon>Peronosporales</taxon>
        <taxon>Peronosporaceae</taxon>
        <taxon>Peronospora</taxon>
    </lineage>
</organism>
<sequence>MKLVGFIITAILAHISVYAQNDYAQDEMEQQQQEPLDGQWQPKTIDHDKIVPFSEPEPVTISEKAGVKFKPLLEIITGCAPYAAVNAEGATNGGLRPSGDPQSGCEGSKLGSQVYGRSTWHKDVWAIMFASYFPKDSPLPVLGHRHDWENVVLFIDDPNKVEPDDLGFVMIKYESSFPLNHAFNITTDAGSSQDLIMWHQMPDLARRALNDTDFGKANTPMNDLNFMTKIKAAWPFQTKKAGV</sequence>
<dbReference type="PANTHER" id="PTHR33657:SF8">
    <property type="entry name" value="DOMAIN PROTEIN, PUTATIVE (AFU_ORTHOLOGUE AFUA_5G00600)-RELATED"/>
    <property type="match status" value="1"/>
</dbReference>
<comment type="similarity">
    <text evidence="2">Belongs to the Necrosis inducing protein (NPP1) family.</text>
</comment>
<comment type="caution">
    <text evidence="6">The sequence shown here is derived from an EMBL/GenBank/DDBJ whole genome shotgun (WGS) entry which is preliminary data.</text>
</comment>
<feature type="chain" id="PRO_5043572890" evidence="5">
    <location>
        <begin position="20"/>
        <end position="243"/>
    </location>
</feature>
<keyword evidence="5" id="KW-0732">Signal</keyword>
<evidence type="ECO:0000256" key="1">
    <source>
        <dbReference type="ARBA" id="ARBA00004613"/>
    </source>
</evidence>
<protein>
    <submittedName>
        <fullName evidence="6">Uncharacterized protein</fullName>
    </submittedName>
</protein>
<comment type="subcellular location">
    <subcellularLocation>
        <location evidence="1">Secreted</location>
    </subcellularLocation>
</comment>
<gene>
    <name evidence="6" type="ORF">PM001_LOCUS8685</name>
</gene>
<dbReference type="InterPro" id="IPR008701">
    <property type="entry name" value="NPP1"/>
</dbReference>
<dbReference type="GO" id="GO:0005576">
    <property type="term" value="C:extracellular region"/>
    <property type="evidence" value="ECO:0007669"/>
    <property type="project" value="UniProtKB-SubCell"/>
</dbReference>